<dbReference type="InterPro" id="IPR027417">
    <property type="entry name" value="P-loop_NTPase"/>
</dbReference>
<dbReference type="EMBL" id="FOCE01000001">
    <property type="protein sequence ID" value="SEM58591.1"/>
    <property type="molecule type" value="Genomic_DNA"/>
</dbReference>
<dbReference type="OrthoDB" id="7854846at2"/>
<dbReference type="RefSeq" id="WP_091296402.1">
    <property type="nucleotide sequence ID" value="NZ_FOCE01000001.1"/>
</dbReference>
<proteinExistence type="predicted"/>
<evidence type="ECO:0000313" key="2">
    <source>
        <dbReference type="Proteomes" id="UP000198761"/>
    </source>
</evidence>
<organism evidence="1 2">
    <name type="scientific">Gemmobacter aquatilis</name>
    <dbReference type="NCBI Taxonomy" id="933059"/>
    <lineage>
        <taxon>Bacteria</taxon>
        <taxon>Pseudomonadati</taxon>
        <taxon>Pseudomonadota</taxon>
        <taxon>Alphaproteobacteria</taxon>
        <taxon>Rhodobacterales</taxon>
        <taxon>Paracoccaceae</taxon>
        <taxon>Gemmobacter</taxon>
    </lineage>
</organism>
<dbReference type="AlphaFoldDB" id="A0A1H7ZK16"/>
<evidence type="ECO:0008006" key="3">
    <source>
        <dbReference type="Google" id="ProtNLM"/>
    </source>
</evidence>
<dbReference type="Proteomes" id="UP000198761">
    <property type="component" value="Unassembled WGS sequence"/>
</dbReference>
<reference evidence="1 2" key="1">
    <citation type="submission" date="2016-10" db="EMBL/GenBank/DDBJ databases">
        <authorList>
            <person name="de Groot N.N."/>
        </authorList>
    </citation>
    <scope>NUCLEOTIDE SEQUENCE [LARGE SCALE GENOMIC DNA]</scope>
    <source>
        <strain evidence="1 2">DSM 3857</strain>
    </source>
</reference>
<sequence>MTGRVVVSAPRSGINWLRFWIEDSYGLSTGGEGVARGATGQVPCIARSHDPLGLRPVRFWRRDSRSRAWTRLDPAAAAGGRVLLILRNPLEVFVRAAGGSRSKFLCYASCIRFLTEARGAERLVVHYEDLIAKPETMAQALAFLALEPAPGFTAPDVAQIAAGWADAGRRSRENYSSRHSSGTKTAWNPLDFTFHSRALSAAKAQRVWAELDAALDAEGRALLDRYR</sequence>
<accession>A0A1H7ZK16</accession>
<protein>
    <recommendedName>
        <fullName evidence="3">Sulfotransferase domain-containing protein</fullName>
    </recommendedName>
</protein>
<keyword evidence="2" id="KW-1185">Reference proteome</keyword>
<dbReference type="STRING" id="933059.SAMN04488103_101553"/>
<gene>
    <name evidence="1" type="ORF">SAMN04488103_101553</name>
</gene>
<evidence type="ECO:0000313" key="1">
    <source>
        <dbReference type="EMBL" id="SEM58591.1"/>
    </source>
</evidence>
<name>A0A1H7ZK16_9RHOB</name>
<dbReference type="SUPFAM" id="SSF52540">
    <property type="entry name" value="P-loop containing nucleoside triphosphate hydrolases"/>
    <property type="match status" value="1"/>
</dbReference>
<dbReference type="Gene3D" id="3.40.50.300">
    <property type="entry name" value="P-loop containing nucleotide triphosphate hydrolases"/>
    <property type="match status" value="1"/>
</dbReference>